<sequence length="333" mass="38059">MPACSARELSQGSCAGRRSSAAGGCSAVKLAGHRGTLPSRVCTRRISAISMRMSRSIKVMEAMDNSMETMALFADGPWSFVATSGRKYRDLKMLLFQNEEGAAVSIRVSHRFNKVPLVFDFRFDRITYIDIMMEHDAMGDVTTYSMERFRTNVIPMLRNMACNCFIICKRLNDKMPDVLANTIFEEFKDLHCFKRIDIASTGEKSHQFMKNQLQYGNVQDANFCGRNWPRTLEEHFLPFVKSPMFHILDVAFTDLHLDFDVVSAFFDRFFKGQLRRHASLHGTVSFPIEDLSKLYSKFAVFEEGYPHPTSWRCENRKIIIGSCGQSIILSGWI</sequence>
<dbReference type="Proteomes" id="UP000095287">
    <property type="component" value="Unplaced"/>
</dbReference>
<proteinExistence type="predicted"/>
<organism evidence="1 2">
    <name type="scientific">Steinernema glaseri</name>
    <dbReference type="NCBI Taxonomy" id="37863"/>
    <lineage>
        <taxon>Eukaryota</taxon>
        <taxon>Metazoa</taxon>
        <taxon>Ecdysozoa</taxon>
        <taxon>Nematoda</taxon>
        <taxon>Chromadorea</taxon>
        <taxon>Rhabditida</taxon>
        <taxon>Tylenchina</taxon>
        <taxon>Panagrolaimomorpha</taxon>
        <taxon>Strongyloidoidea</taxon>
        <taxon>Steinernematidae</taxon>
        <taxon>Steinernema</taxon>
    </lineage>
</organism>
<protein>
    <submittedName>
        <fullName evidence="2">FTH domain-containing protein</fullName>
    </submittedName>
</protein>
<evidence type="ECO:0000313" key="1">
    <source>
        <dbReference type="Proteomes" id="UP000095287"/>
    </source>
</evidence>
<name>A0A1I7Y0Y0_9BILA</name>
<reference evidence="2" key="1">
    <citation type="submission" date="2016-11" db="UniProtKB">
        <authorList>
            <consortium name="WormBaseParasite"/>
        </authorList>
    </citation>
    <scope>IDENTIFICATION</scope>
</reference>
<dbReference type="WBParaSite" id="L893_g11315.t1">
    <property type="protein sequence ID" value="L893_g11315.t1"/>
    <property type="gene ID" value="L893_g11315"/>
</dbReference>
<accession>A0A1I7Y0Y0</accession>
<dbReference type="AlphaFoldDB" id="A0A1I7Y0Y0"/>
<evidence type="ECO:0000313" key="2">
    <source>
        <dbReference type="WBParaSite" id="L893_g11315.t1"/>
    </source>
</evidence>
<keyword evidence="1" id="KW-1185">Reference proteome</keyword>